<comment type="similarity">
    <text evidence="1">Belongs to the ABC transporter superfamily.</text>
</comment>
<organism evidence="6 7">
    <name type="scientific">Bacillus subtilis subsp. subtilis</name>
    <dbReference type="NCBI Taxonomy" id="135461"/>
    <lineage>
        <taxon>Bacteria</taxon>
        <taxon>Bacillati</taxon>
        <taxon>Bacillota</taxon>
        <taxon>Bacilli</taxon>
        <taxon>Bacillales</taxon>
        <taxon>Bacillaceae</taxon>
        <taxon>Bacillus</taxon>
    </lineage>
</organism>
<evidence type="ECO:0000259" key="5">
    <source>
        <dbReference type="PROSITE" id="PS50893"/>
    </source>
</evidence>
<keyword evidence="2" id="KW-0813">Transport</keyword>
<protein>
    <recommendedName>
        <fullName evidence="5">ABC transporter domain-containing protein</fullName>
    </recommendedName>
</protein>
<evidence type="ECO:0000256" key="4">
    <source>
        <dbReference type="ARBA" id="ARBA00022840"/>
    </source>
</evidence>
<comment type="caution">
    <text evidence="6">The sequence shown here is derived from an EMBL/GenBank/DDBJ whole genome shotgun (WGS) entry which is preliminary data.</text>
</comment>
<dbReference type="SMART" id="SM00382">
    <property type="entry name" value="AAA"/>
    <property type="match status" value="1"/>
</dbReference>
<dbReference type="AlphaFoldDB" id="A0ABD4A0I2"/>
<feature type="domain" description="ABC transporter" evidence="5">
    <location>
        <begin position="4"/>
        <end position="236"/>
    </location>
</feature>
<keyword evidence="4" id="KW-0067">ATP-binding</keyword>
<dbReference type="EMBL" id="JSXS01000005">
    <property type="protein sequence ID" value="KIL33860.1"/>
    <property type="molecule type" value="Genomic_DNA"/>
</dbReference>
<dbReference type="InterPro" id="IPR003593">
    <property type="entry name" value="AAA+_ATPase"/>
</dbReference>
<accession>A0ABD4A0I2</accession>
<dbReference type="InterPro" id="IPR050153">
    <property type="entry name" value="Metal_Ion_Import_ABC"/>
</dbReference>
<dbReference type="PANTHER" id="PTHR42734:SF5">
    <property type="entry name" value="IRON TRANSPORT SYSTEM ATP-BINDING PROTEIN HI_0361-RELATED"/>
    <property type="match status" value="1"/>
</dbReference>
<keyword evidence="3" id="KW-0547">Nucleotide-binding</keyword>
<dbReference type="CDD" id="cd03235">
    <property type="entry name" value="ABC_Metallic_Cations"/>
    <property type="match status" value="1"/>
</dbReference>
<dbReference type="Gene3D" id="3.40.50.300">
    <property type="entry name" value="P-loop containing nucleotide triphosphate hydrolases"/>
    <property type="match status" value="1"/>
</dbReference>
<evidence type="ECO:0000256" key="1">
    <source>
        <dbReference type="ARBA" id="ARBA00005417"/>
    </source>
</evidence>
<evidence type="ECO:0000256" key="3">
    <source>
        <dbReference type="ARBA" id="ARBA00022741"/>
    </source>
</evidence>
<evidence type="ECO:0000256" key="2">
    <source>
        <dbReference type="ARBA" id="ARBA00022448"/>
    </source>
</evidence>
<evidence type="ECO:0000313" key="6">
    <source>
        <dbReference type="EMBL" id="KIL33860.1"/>
    </source>
</evidence>
<dbReference type="InterPro" id="IPR017871">
    <property type="entry name" value="ABC_transporter-like_CS"/>
</dbReference>
<proteinExistence type="inferred from homology"/>
<dbReference type="InterPro" id="IPR027417">
    <property type="entry name" value="P-loop_NTPase"/>
</dbReference>
<gene>
    <name evidence="6" type="ORF">B4067_3455</name>
</gene>
<dbReference type="InterPro" id="IPR003439">
    <property type="entry name" value="ABC_transporter-like_ATP-bd"/>
</dbReference>
<dbReference type="RefSeq" id="WP_041052646.1">
    <property type="nucleotide sequence ID" value="NZ_JSXS01000005.1"/>
</dbReference>
<dbReference type="FunFam" id="3.40.50.300:FF:000134">
    <property type="entry name" value="Iron-enterobactin ABC transporter ATP-binding protein"/>
    <property type="match status" value="1"/>
</dbReference>
<dbReference type="Pfam" id="PF00005">
    <property type="entry name" value="ABC_tran"/>
    <property type="match status" value="1"/>
</dbReference>
<dbReference type="PROSITE" id="PS50893">
    <property type="entry name" value="ABC_TRANSPORTER_2"/>
    <property type="match status" value="1"/>
</dbReference>
<dbReference type="PANTHER" id="PTHR42734">
    <property type="entry name" value="METAL TRANSPORT SYSTEM ATP-BINDING PROTEIN TM_0124-RELATED"/>
    <property type="match status" value="1"/>
</dbReference>
<dbReference type="Proteomes" id="UP000031970">
    <property type="component" value="Unassembled WGS sequence"/>
</dbReference>
<sequence>MFPVELDNVTVAYHKKPVLQDISLQVPEGKLIGIIGPNGAGKSTLIKTILGLVPRASGDISIYGKDYKDQRTRIGYVPQRGSVDWDFPTSALDVVLMGRYGRIGLLKRPKKADVEMAKVALAKVGMLDYAKRQISQLSGGQQQRVFLARALCQNADIYFMDEPFAGVDAATERAIMTLLAELKEKGKTVLVVHHDLQTAEDYFDWILLLHLRKIAFGPAENVFTIENLQKTYGGRLTFLKDKVLAEGHKE</sequence>
<evidence type="ECO:0000313" key="7">
    <source>
        <dbReference type="Proteomes" id="UP000031970"/>
    </source>
</evidence>
<reference evidence="6 7" key="1">
    <citation type="submission" date="2014-11" db="EMBL/GenBank/DDBJ databases">
        <title>Draft Genome Sequences of Nine Bacillus subtilis Strains that Form Spores with High Heat-Resistance.</title>
        <authorList>
            <person name="Krawcyk A.O."/>
            <person name="Berendsen E.M."/>
            <person name="de Jong A."/>
            <person name="Holsappel S."/>
            <person name="Eijlander R.T."/>
            <person name="Wells-Bennik M."/>
            <person name="Kuipers O.P."/>
        </authorList>
    </citation>
    <scope>NUCLEOTIDE SEQUENCE [LARGE SCALE GENOMIC DNA]</scope>
    <source>
        <strain evidence="6 7">B4067</strain>
    </source>
</reference>
<dbReference type="PROSITE" id="PS00211">
    <property type="entry name" value="ABC_TRANSPORTER_1"/>
    <property type="match status" value="1"/>
</dbReference>
<dbReference type="GO" id="GO:0005524">
    <property type="term" value="F:ATP binding"/>
    <property type="evidence" value="ECO:0007669"/>
    <property type="project" value="UniProtKB-KW"/>
</dbReference>
<name>A0ABD4A0I2_BACIU</name>
<dbReference type="SUPFAM" id="SSF52540">
    <property type="entry name" value="P-loop containing nucleoside triphosphate hydrolases"/>
    <property type="match status" value="1"/>
</dbReference>